<evidence type="ECO:0000313" key="2">
    <source>
        <dbReference type="EMBL" id="KII84117.1"/>
    </source>
</evidence>
<feature type="domain" description="Calcineurin-like phosphoesterase" evidence="1">
    <location>
        <begin position="50"/>
        <end position="227"/>
    </location>
</feature>
<name>A0A0C9SQW6_PLICR</name>
<dbReference type="InterPro" id="IPR004843">
    <property type="entry name" value="Calcineurin-like_PHP"/>
</dbReference>
<evidence type="ECO:0000313" key="3">
    <source>
        <dbReference type="Proteomes" id="UP000053263"/>
    </source>
</evidence>
<dbReference type="PANTHER" id="PTHR12905">
    <property type="entry name" value="METALLOPHOSPHOESTERASE"/>
    <property type="match status" value="1"/>
</dbReference>
<dbReference type="CDD" id="cd07379">
    <property type="entry name" value="MPP_239FB"/>
    <property type="match status" value="1"/>
</dbReference>
<dbReference type="EMBL" id="KN832572">
    <property type="protein sequence ID" value="KII84117.1"/>
    <property type="molecule type" value="Genomic_DNA"/>
</dbReference>
<dbReference type="PANTHER" id="PTHR12905:SF0">
    <property type="entry name" value="CALCINEURIN-LIKE PHOSPHOESTERASE DOMAIN-CONTAINING PROTEIN"/>
    <property type="match status" value="1"/>
</dbReference>
<dbReference type="OrthoDB" id="630188at2759"/>
<organism evidence="2 3">
    <name type="scientific">Plicaturopsis crispa FD-325 SS-3</name>
    <dbReference type="NCBI Taxonomy" id="944288"/>
    <lineage>
        <taxon>Eukaryota</taxon>
        <taxon>Fungi</taxon>
        <taxon>Dikarya</taxon>
        <taxon>Basidiomycota</taxon>
        <taxon>Agaricomycotina</taxon>
        <taxon>Agaricomycetes</taxon>
        <taxon>Agaricomycetidae</taxon>
        <taxon>Amylocorticiales</taxon>
        <taxon>Amylocorticiaceae</taxon>
        <taxon>Plicatura</taxon>
        <taxon>Plicaturopsis crispa</taxon>
    </lineage>
</organism>
<gene>
    <name evidence="2" type="ORF">PLICRDRAFT_127040</name>
</gene>
<dbReference type="Pfam" id="PF00149">
    <property type="entry name" value="Metallophos"/>
    <property type="match status" value="1"/>
</dbReference>
<sequence length="358" mass="39800">MDAILHRRPPSLWEQFRAAPLLFVAERLYAWQMSSSKAHEMPAPKDPKVRVVCISDTHNVHDSLPPLPDGDILIHAGDLTQSGTIEELHDVLQWLQSQPHPHKIFIAGNHDRALGDSEARTALLASYPGLIYLEDSSADLTIRGRTLHVYGSPYTPQYGNFVFQYPRISSTRARASAQWACVPAHTDILVTHGPPAHHLDNRAGCPALLAALWRVRPRLHVFGHIHVARGVEVVAWGRAQGAYERIVAGLGGWWDLWSLVRGCFDFASKRQQDCLIAAVSFLTNARQAGARCLRTATLCETCSPGRPVMMQTEVALGHHDPSRVFQPCISSFLSDWPCAVFATPDVRADYDLNEMLSF</sequence>
<dbReference type="SUPFAM" id="SSF56300">
    <property type="entry name" value="Metallo-dependent phosphatases"/>
    <property type="match status" value="1"/>
</dbReference>
<keyword evidence="3" id="KW-1185">Reference proteome</keyword>
<accession>A0A0C9SQW6</accession>
<dbReference type="Gene3D" id="3.60.21.10">
    <property type="match status" value="1"/>
</dbReference>
<reference evidence="2 3" key="1">
    <citation type="submission" date="2014-06" db="EMBL/GenBank/DDBJ databases">
        <title>Evolutionary Origins and Diversification of the Mycorrhizal Mutualists.</title>
        <authorList>
            <consortium name="DOE Joint Genome Institute"/>
            <consortium name="Mycorrhizal Genomics Consortium"/>
            <person name="Kohler A."/>
            <person name="Kuo A."/>
            <person name="Nagy L.G."/>
            <person name="Floudas D."/>
            <person name="Copeland A."/>
            <person name="Barry K.W."/>
            <person name="Cichocki N."/>
            <person name="Veneault-Fourrey C."/>
            <person name="LaButti K."/>
            <person name="Lindquist E.A."/>
            <person name="Lipzen A."/>
            <person name="Lundell T."/>
            <person name="Morin E."/>
            <person name="Murat C."/>
            <person name="Riley R."/>
            <person name="Ohm R."/>
            <person name="Sun H."/>
            <person name="Tunlid A."/>
            <person name="Henrissat B."/>
            <person name="Grigoriev I.V."/>
            <person name="Hibbett D.S."/>
            <person name="Martin F."/>
        </authorList>
    </citation>
    <scope>NUCLEOTIDE SEQUENCE [LARGE SCALE GENOMIC DNA]</scope>
    <source>
        <strain evidence="2 3">FD-325 SS-3</strain>
    </source>
</reference>
<dbReference type="HOGENOM" id="CLU_041441_3_1_1"/>
<protein>
    <recommendedName>
        <fullName evidence="1">Calcineurin-like phosphoesterase domain-containing protein</fullName>
    </recommendedName>
</protein>
<dbReference type="InterPro" id="IPR051693">
    <property type="entry name" value="UPF0046_metallophosphoest"/>
</dbReference>
<proteinExistence type="predicted"/>
<dbReference type="Proteomes" id="UP000053263">
    <property type="component" value="Unassembled WGS sequence"/>
</dbReference>
<dbReference type="GO" id="GO:0016787">
    <property type="term" value="F:hydrolase activity"/>
    <property type="evidence" value="ECO:0007669"/>
    <property type="project" value="InterPro"/>
</dbReference>
<evidence type="ECO:0000259" key="1">
    <source>
        <dbReference type="Pfam" id="PF00149"/>
    </source>
</evidence>
<dbReference type="InterPro" id="IPR029052">
    <property type="entry name" value="Metallo-depent_PP-like"/>
</dbReference>
<dbReference type="AlphaFoldDB" id="A0A0C9SQW6"/>